<dbReference type="Gene3D" id="3.40.50.150">
    <property type="entry name" value="Vaccinia Virus protein VP39"/>
    <property type="match status" value="1"/>
</dbReference>
<evidence type="ECO:0000256" key="1">
    <source>
        <dbReference type="ARBA" id="ARBA00000724"/>
    </source>
</evidence>
<comment type="catalytic activity">
    <reaction evidence="1 6">
        <text>[phosphatase 2A protein]-C-terminal L-leucine + S-adenosyl-L-methionine = [phosphatase 2A protein]-C-terminal L-leucine methyl ester + S-adenosyl-L-homocysteine</text>
        <dbReference type="Rhea" id="RHEA:48544"/>
        <dbReference type="Rhea" id="RHEA-COMP:12134"/>
        <dbReference type="Rhea" id="RHEA-COMP:12135"/>
        <dbReference type="ChEBI" id="CHEBI:57856"/>
        <dbReference type="ChEBI" id="CHEBI:59789"/>
        <dbReference type="ChEBI" id="CHEBI:90516"/>
        <dbReference type="ChEBI" id="CHEBI:90517"/>
        <dbReference type="EC" id="2.1.1.233"/>
    </reaction>
</comment>
<dbReference type="PANTHER" id="PTHR13600:SF21">
    <property type="entry name" value="LEUCINE CARBOXYL METHYLTRANSFERASE 1"/>
    <property type="match status" value="1"/>
</dbReference>
<keyword evidence="3 6" id="KW-0489">Methyltransferase</keyword>
<protein>
    <recommendedName>
        <fullName evidence="6">Leucine carboxyl methyltransferase 1</fullName>
        <ecNumber evidence="6">2.1.1.233</ecNumber>
    </recommendedName>
</protein>
<dbReference type="InterPro" id="IPR016651">
    <property type="entry name" value="LCMT1"/>
</dbReference>
<evidence type="ECO:0000256" key="2">
    <source>
        <dbReference type="ARBA" id="ARBA00010703"/>
    </source>
</evidence>
<gene>
    <name evidence="7" type="primary">LCMT1</name>
    <name evidence="7" type="ORF">SO694_00049245</name>
</gene>
<evidence type="ECO:0000256" key="4">
    <source>
        <dbReference type="ARBA" id="ARBA00022679"/>
    </source>
</evidence>
<evidence type="ECO:0000313" key="8">
    <source>
        <dbReference type="Proteomes" id="UP001363151"/>
    </source>
</evidence>
<comment type="caution">
    <text evidence="7">The sequence shown here is derived from an EMBL/GenBank/DDBJ whole genome shotgun (WGS) entry which is preliminary data.</text>
</comment>
<evidence type="ECO:0000256" key="3">
    <source>
        <dbReference type="ARBA" id="ARBA00022603"/>
    </source>
</evidence>
<accession>A0ABR1G815</accession>
<dbReference type="SUPFAM" id="SSF53335">
    <property type="entry name" value="S-adenosyl-L-methionine-dependent methyltransferases"/>
    <property type="match status" value="1"/>
</dbReference>
<dbReference type="PANTHER" id="PTHR13600">
    <property type="entry name" value="LEUCINE CARBOXYL METHYLTRANSFERASE"/>
    <property type="match status" value="1"/>
</dbReference>
<comment type="function">
    <text evidence="6">Methylates the carboxyl group of the C-terminal leucine residue of protein phosphatase 2A catalytic subunits to form alpha-leucine ester residues.</text>
</comment>
<dbReference type="Proteomes" id="UP001363151">
    <property type="component" value="Unassembled WGS sequence"/>
</dbReference>
<evidence type="ECO:0000313" key="7">
    <source>
        <dbReference type="EMBL" id="KAK7249476.1"/>
    </source>
</evidence>
<evidence type="ECO:0000256" key="5">
    <source>
        <dbReference type="ARBA" id="ARBA00022691"/>
    </source>
</evidence>
<dbReference type="EMBL" id="JBBJCI010000078">
    <property type="protein sequence ID" value="KAK7249476.1"/>
    <property type="molecule type" value="Genomic_DNA"/>
</dbReference>
<sequence>MELSRSTARAKRSCAEKGYVVDAFAPMFSEDTHTRTDPIMHRGYYARFCGVDLAVRTFLSKFGDSAQLVVLGCGLDSMFWRLHATLDAPPTYFEVDSEVVCVAKRRVVRAHPALLNAAGAGGLGALGGLGAPGASASSRYHLVAADLRDVDALDASLRAAGLDAAKPTLVLCECVLAYLDPERGDALVAWSRRTFAAACLFVAYDVVAPKTGDAFGRVMLSNFKDRGAPLLGAAESLDAVRGRFGDYEASDVRDMRAVYEALVLRQPAELRRISALEIFDDPDEFNLIMAHYCFALAGSGAAVDVARGLAAQLDAA</sequence>
<name>A0ABR1G815_AURAN</name>
<reference evidence="7 8" key="1">
    <citation type="submission" date="2024-03" db="EMBL/GenBank/DDBJ databases">
        <title>Aureococcus anophagefferens CCMP1851 and Kratosvirus quantuckense: Draft genome of a second virus-susceptible host strain in the model system.</title>
        <authorList>
            <person name="Chase E."/>
            <person name="Truchon A.R."/>
            <person name="Schepens W."/>
            <person name="Wilhelm S.W."/>
        </authorList>
    </citation>
    <scope>NUCLEOTIDE SEQUENCE [LARGE SCALE GENOMIC DNA]</scope>
    <source>
        <strain evidence="7 8">CCMP1851</strain>
    </source>
</reference>
<keyword evidence="8" id="KW-1185">Reference proteome</keyword>
<proteinExistence type="inferred from homology"/>
<dbReference type="InterPro" id="IPR007213">
    <property type="entry name" value="Ppm1/Ppm2/Tcmp"/>
</dbReference>
<dbReference type="EC" id="2.1.1.233" evidence="6"/>
<comment type="similarity">
    <text evidence="2 6">Belongs to the methyltransferase superfamily. LCMT family.</text>
</comment>
<evidence type="ECO:0000256" key="6">
    <source>
        <dbReference type="PIRNR" id="PIRNR016305"/>
    </source>
</evidence>
<dbReference type="InterPro" id="IPR029063">
    <property type="entry name" value="SAM-dependent_MTases_sf"/>
</dbReference>
<keyword evidence="4 6" id="KW-0808">Transferase</keyword>
<dbReference type="PIRSF" id="PIRSF016305">
    <property type="entry name" value="LCM_mtfrase"/>
    <property type="match status" value="1"/>
</dbReference>
<organism evidence="7 8">
    <name type="scientific">Aureococcus anophagefferens</name>
    <name type="common">Harmful bloom alga</name>
    <dbReference type="NCBI Taxonomy" id="44056"/>
    <lineage>
        <taxon>Eukaryota</taxon>
        <taxon>Sar</taxon>
        <taxon>Stramenopiles</taxon>
        <taxon>Ochrophyta</taxon>
        <taxon>Pelagophyceae</taxon>
        <taxon>Pelagomonadales</taxon>
        <taxon>Pelagomonadaceae</taxon>
        <taxon>Aureococcus</taxon>
    </lineage>
</organism>
<keyword evidence="5 6" id="KW-0949">S-adenosyl-L-methionine</keyword>
<dbReference type="Pfam" id="PF04072">
    <property type="entry name" value="LCM"/>
    <property type="match status" value="1"/>
</dbReference>